<feature type="domain" description="Cell wall elongation regulator TseB-like" evidence="2">
    <location>
        <begin position="49"/>
        <end position="92"/>
    </location>
</feature>
<keyword evidence="1" id="KW-0812">Transmembrane</keyword>
<dbReference type="RefSeq" id="WP_153736080.1">
    <property type="nucleotide sequence ID" value="NZ_WJNG01000005.1"/>
</dbReference>
<gene>
    <name evidence="3" type="ORF">GH741_07015</name>
</gene>
<dbReference type="EMBL" id="WJNG01000005">
    <property type="protein sequence ID" value="MRH42433.1"/>
    <property type="molecule type" value="Genomic_DNA"/>
</dbReference>
<protein>
    <recommendedName>
        <fullName evidence="2">Cell wall elongation regulator TseB-like domain-containing protein</fullName>
    </recommendedName>
</protein>
<keyword evidence="4" id="KW-1185">Reference proteome</keyword>
<evidence type="ECO:0000313" key="4">
    <source>
        <dbReference type="Proteomes" id="UP000799092"/>
    </source>
</evidence>
<dbReference type="Proteomes" id="UP000799092">
    <property type="component" value="Unassembled WGS sequence"/>
</dbReference>
<dbReference type="InterPro" id="IPR041401">
    <property type="entry name" value="TseB-like_dom"/>
</dbReference>
<evidence type="ECO:0000259" key="2">
    <source>
        <dbReference type="Pfam" id="PF17881"/>
    </source>
</evidence>
<dbReference type="Pfam" id="PF17881">
    <property type="entry name" value="TseB"/>
    <property type="match status" value="1"/>
</dbReference>
<organism evidence="3 4">
    <name type="scientific">Aquibacillus halophilus</name>
    <dbReference type="NCBI Taxonomy" id="930132"/>
    <lineage>
        <taxon>Bacteria</taxon>
        <taxon>Bacillati</taxon>
        <taxon>Bacillota</taxon>
        <taxon>Bacilli</taxon>
        <taxon>Bacillales</taxon>
        <taxon>Bacillaceae</taxon>
        <taxon>Aquibacillus</taxon>
    </lineage>
</organism>
<evidence type="ECO:0000256" key="1">
    <source>
        <dbReference type="SAM" id="Phobius"/>
    </source>
</evidence>
<keyword evidence="1" id="KW-1133">Transmembrane helix</keyword>
<keyword evidence="1" id="KW-0472">Membrane</keyword>
<dbReference type="SUPFAM" id="SSF54403">
    <property type="entry name" value="Cystatin/monellin"/>
    <property type="match status" value="2"/>
</dbReference>
<name>A0A6A8D9J9_9BACI</name>
<proteinExistence type="predicted"/>
<reference evidence="3" key="1">
    <citation type="submission" date="2019-11" db="EMBL/GenBank/DDBJ databases">
        <authorList>
            <person name="Li J."/>
        </authorList>
    </citation>
    <scope>NUCLEOTIDE SEQUENCE</scope>
    <source>
        <strain evidence="3">B6B</strain>
    </source>
</reference>
<accession>A0A6A8D9J9</accession>
<dbReference type="AlphaFoldDB" id="A0A6A8D9J9"/>
<dbReference type="Gene3D" id="3.10.450.40">
    <property type="match status" value="2"/>
</dbReference>
<dbReference type="InterPro" id="IPR046350">
    <property type="entry name" value="Cystatin_sf"/>
</dbReference>
<evidence type="ECO:0000313" key="3">
    <source>
        <dbReference type="EMBL" id="MRH42433.1"/>
    </source>
</evidence>
<sequence length="177" mass="20761">MEKQFLPFTAPNWLKWAVIALLVIFIGVITYLIDTYNEVQANRVSGFDESKEVALTETELVSIDVVSRFHGEKYYHVVLGRNDDGNIGVVYISMEDDDEEVLYFDLNSFVSEEEMLSNWRDACSGCNFLDINLAIDKEQPLWEIKYIDSKDRYVFEYYTVEDGSSYELYFRLQRSLY</sequence>
<comment type="caution">
    <text evidence="3">The sequence shown here is derived from an EMBL/GenBank/DDBJ whole genome shotgun (WGS) entry which is preliminary data.</text>
</comment>
<dbReference type="OrthoDB" id="2381181at2"/>
<feature type="transmembrane region" description="Helical" evidence="1">
    <location>
        <begin position="13"/>
        <end position="33"/>
    </location>
</feature>